<evidence type="ECO:0000256" key="14">
    <source>
        <dbReference type="PIRSR" id="PIRSR018250-1"/>
    </source>
</evidence>
<proteinExistence type="inferred from homology"/>
<feature type="binding site" evidence="15">
    <location>
        <position position="272"/>
    </location>
    <ligand>
        <name>NAD(+)</name>
        <dbReference type="ChEBI" id="CHEBI:57540"/>
    </ligand>
</feature>
<gene>
    <name evidence="19" type="ORF">CY34DRAFT_123367</name>
</gene>
<dbReference type="Gene3D" id="3.40.50.720">
    <property type="entry name" value="NAD(P)-binding Rossmann-like Domain"/>
    <property type="match status" value="1"/>
</dbReference>
<feature type="active site" description="Proton acceptor" evidence="14">
    <location>
        <position position="77"/>
    </location>
</feature>
<keyword evidence="20" id="KW-1185">Reference proteome</keyword>
<evidence type="ECO:0000256" key="6">
    <source>
        <dbReference type="ARBA" id="ARBA00022605"/>
    </source>
</evidence>
<dbReference type="PANTHER" id="PTHR11133">
    <property type="entry name" value="SACCHAROPINE DEHYDROGENASE"/>
    <property type="match status" value="1"/>
</dbReference>
<accession>A0A0D0BJG5</accession>
<dbReference type="PIRSF" id="PIRSF018250">
    <property type="entry name" value="Saccharopine_DH_Lys"/>
    <property type="match status" value="1"/>
</dbReference>
<keyword evidence="7 13" id="KW-0560">Oxidoreductase</keyword>
<feature type="binding site" evidence="15">
    <location>
        <position position="243"/>
    </location>
    <ligand>
        <name>NAD(+)</name>
        <dbReference type="ChEBI" id="CHEBI:57540"/>
    </ligand>
</feature>
<sequence>MSTQHLWLRCEKKEFERRSALTPTTAKKLIDAGFQISVERDEQRIFDDAEFEAVGCTLVDNNSWPTAPIDVPIIGLKELPVSQEPLPHTHIQFAHCYKRQAGWSSVLARFYKGGGTLYDLEFLTDATGRRVAAFGYHAGFAGAAAGALALAAQRSGEKLGRLEPYENETAMIEGVKNTLGGSASGVKALVIGALGRCGRGAVDLFRKIGLAEDDILKWDMAETAKGGPFQEILDVDIFVNCIYLSSSIPPFLDNDQITAAGQDRRLSVVVDVSCDTTNPFNPIPIYSINTTFSEPTVPVDIRQDLPLLSVISIDHLPTLLPREASEQFSSDLLPSLLELPRRNTAKVWTDAEKLFHEKQKEAVQAENL</sequence>
<evidence type="ECO:0000256" key="16">
    <source>
        <dbReference type="PIRSR" id="PIRSR018250-4"/>
    </source>
</evidence>
<dbReference type="EC" id="1.5.1.7" evidence="4 13"/>
<feature type="domain" description="Alanine dehydrogenase/pyridine nucleotide transhydrogenase N-terminal" evidence="18">
    <location>
        <begin position="7"/>
        <end position="141"/>
    </location>
</feature>
<dbReference type="InParanoid" id="A0A0D0BJG5"/>
<feature type="binding site" evidence="15">
    <location>
        <begin position="313"/>
        <end position="316"/>
    </location>
    <ligand>
        <name>NAD(+)</name>
        <dbReference type="ChEBI" id="CHEBI:57540"/>
    </ligand>
</feature>
<feature type="disulfide bond" evidence="16">
    <location>
        <begin position="197"/>
        <end position="241"/>
    </location>
</feature>
<protein>
    <recommendedName>
        <fullName evidence="5 13">Saccharopine dehydrogenase [NAD(+), L-lysine-forming]</fullName>
        <shortName evidence="13">SDH</shortName>
        <ecNumber evidence="4 13">1.5.1.7</ecNumber>
    </recommendedName>
    <alternativeName>
        <fullName evidence="11 13">Lysine--2-oxoglutarate reductase</fullName>
    </alternativeName>
</protein>
<dbReference type="FunCoup" id="A0A0D0BJG5">
    <property type="interactions" value="336"/>
</dbReference>
<evidence type="ECO:0000313" key="19">
    <source>
        <dbReference type="EMBL" id="KIK49669.1"/>
    </source>
</evidence>
<evidence type="ECO:0000256" key="11">
    <source>
        <dbReference type="ARBA" id="ARBA00033228"/>
    </source>
</evidence>
<evidence type="ECO:0000259" key="18">
    <source>
        <dbReference type="SMART" id="SM01003"/>
    </source>
</evidence>
<evidence type="ECO:0000256" key="7">
    <source>
        <dbReference type="ARBA" id="ARBA00023002"/>
    </source>
</evidence>
<feature type="binding site" evidence="15">
    <location>
        <position position="223"/>
    </location>
    <ligand>
        <name>NAD(+)</name>
        <dbReference type="ChEBI" id="CHEBI:57540"/>
    </ligand>
</feature>
<name>A0A0D0BJG5_9AGAM</name>
<dbReference type="GO" id="GO:0005737">
    <property type="term" value="C:cytoplasm"/>
    <property type="evidence" value="ECO:0007669"/>
    <property type="project" value="TreeGrafter"/>
</dbReference>
<dbReference type="SUPFAM" id="SSF52283">
    <property type="entry name" value="Formate/glycerate dehydrogenase catalytic domain-like"/>
    <property type="match status" value="1"/>
</dbReference>
<evidence type="ECO:0000256" key="9">
    <source>
        <dbReference type="ARBA" id="ARBA00023154"/>
    </source>
</evidence>
<evidence type="ECO:0000256" key="4">
    <source>
        <dbReference type="ARBA" id="ARBA00012847"/>
    </source>
</evidence>
<keyword evidence="9 13" id="KW-0457">Lysine biosynthesis</keyword>
<evidence type="ECO:0000259" key="17">
    <source>
        <dbReference type="SMART" id="SM01002"/>
    </source>
</evidence>
<comment type="catalytic activity">
    <reaction evidence="12 13">
        <text>L-saccharopine + NAD(+) + H2O = L-lysine + 2-oxoglutarate + NADH + H(+)</text>
        <dbReference type="Rhea" id="RHEA:12440"/>
        <dbReference type="ChEBI" id="CHEBI:15377"/>
        <dbReference type="ChEBI" id="CHEBI:15378"/>
        <dbReference type="ChEBI" id="CHEBI:16810"/>
        <dbReference type="ChEBI" id="CHEBI:32551"/>
        <dbReference type="ChEBI" id="CHEBI:57540"/>
        <dbReference type="ChEBI" id="CHEBI:57945"/>
        <dbReference type="ChEBI" id="CHEBI:57951"/>
        <dbReference type="EC" id="1.5.1.7"/>
    </reaction>
</comment>
<comment type="pathway">
    <text evidence="1 13">Amino-acid biosynthesis; L-lysine biosynthesis via AAA pathway; L-lysine from L-alpha-aminoadipate (fungal route): step 3/3.</text>
</comment>
<dbReference type="HOGENOM" id="CLU_063085_0_0_1"/>
<dbReference type="EMBL" id="KN835132">
    <property type="protein sequence ID" value="KIK49669.1"/>
    <property type="molecule type" value="Genomic_DNA"/>
</dbReference>
<dbReference type="PANTHER" id="PTHR11133:SF23">
    <property type="entry name" value="SACCHAROPINE DEHYDROGENASE [NAD(+), L-LYSINE-FORMING]"/>
    <property type="match status" value="1"/>
</dbReference>
<comment type="similarity">
    <text evidence="2 13">Belongs to the AlaDH/PNT family.</text>
</comment>
<dbReference type="STRING" id="930992.A0A0D0BJG5"/>
<comment type="subunit">
    <text evidence="3">Monomer.</text>
</comment>
<keyword evidence="6 13" id="KW-0028">Amino-acid biosynthesis</keyword>
<evidence type="ECO:0000313" key="20">
    <source>
        <dbReference type="Proteomes" id="UP000054485"/>
    </source>
</evidence>
<dbReference type="SMART" id="SM01003">
    <property type="entry name" value="AlaDh_PNT_N"/>
    <property type="match status" value="1"/>
</dbReference>
<evidence type="ECO:0000256" key="1">
    <source>
        <dbReference type="ARBA" id="ARBA00004884"/>
    </source>
</evidence>
<feature type="binding site" evidence="15">
    <location>
        <begin position="195"/>
        <end position="196"/>
    </location>
    <ligand>
        <name>NAD(+)</name>
        <dbReference type="ChEBI" id="CHEBI:57540"/>
    </ligand>
</feature>
<dbReference type="SMART" id="SM01002">
    <property type="entry name" value="AlaDh_PNT_C"/>
    <property type="match status" value="1"/>
</dbReference>
<keyword evidence="10" id="KW-1015">Disulfide bond</keyword>
<dbReference type="Proteomes" id="UP000054485">
    <property type="component" value="Unassembled WGS sequence"/>
</dbReference>
<reference evidence="19 20" key="1">
    <citation type="submission" date="2014-04" db="EMBL/GenBank/DDBJ databases">
        <authorList>
            <consortium name="DOE Joint Genome Institute"/>
            <person name="Kuo A."/>
            <person name="Ruytinx J."/>
            <person name="Rineau F."/>
            <person name="Colpaert J."/>
            <person name="Kohler A."/>
            <person name="Nagy L.G."/>
            <person name="Floudas D."/>
            <person name="Copeland A."/>
            <person name="Barry K.W."/>
            <person name="Cichocki N."/>
            <person name="Veneault-Fourrey C."/>
            <person name="LaButti K."/>
            <person name="Lindquist E.A."/>
            <person name="Lipzen A."/>
            <person name="Lundell T."/>
            <person name="Morin E."/>
            <person name="Murat C."/>
            <person name="Sun H."/>
            <person name="Tunlid A."/>
            <person name="Henrissat B."/>
            <person name="Grigoriev I.V."/>
            <person name="Hibbett D.S."/>
            <person name="Martin F."/>
            <person name="Nordberg H.P."/>
            <person name="Cantor M.N."/>
            <person name="Hua S.X."/>
        </authorList>
    </citation>
    <scope>NUCLEOTIDE SEQUENCE [LARGE SCALE GENOMIC DNA]</scope>
    <source>
        <strain evidence="19 20">UH-Slu-Lm8-n1</strain>
    </source>
</reference>
<evidence type="ECO:0000256" key="13">
    <source>
        <dbReference type="PIRNR" id="PIRNR018250"/>
    </source>
</evidence>
<dbReference type="OrthoDB" id="265306at2759"/>
<evidence type="ECO:0000256" key="10">
    <source>
        <dbReference type="ARBA" id="ARBA00023157"/>
    </source>
</evidence>
<dbReference type="InterPro" id="IPR027281">
    <property type="entry name" value="Lys1"/>
</dbReference>
<dbReference type="AlphaFoldDB" id="A0A0D0BJG5"/>
<keyword evidence="8 13" id="KW-0520">NAD</keyword>
<reference evidence="20" key="2">
    <citation type="submission" date="2015-01" db="EMBL/GenBank/DDBJ databases">
        <title>Evolutionary Origins and Diversification of the Mycorrhizal Mutualists.</title>
        <authorList>
            <consortium name="DOE Joint Genome Institute"/>
            <consortium name="Mycorrhizal Genomics Consortium"/>
            <person name="Kohler A."/>
            <person name="Kuo A."/>
            <person name="Nagy L.G."/>
            <person name="Floudas D."/>
            <person name="Copeland A."/>
            <person name="Barry K.W."/>
            <person name="Cichocki N."/>
            <person name="Veneault-Fourrey C."/>
            <person name="LaButti K."/>
            <person name="Lindquist E.A."/>
            <person name="Lipzen A."/>
            <person name="Lundell T."/>
            <person name="Morin E."/>
            <person name="Murat C."/>
            <person name="Riley R."/>
            <person name="Ohm R."/>
            <person name="Sun H."/>
            <person name="Tunlid A."/>
            <person name="Henrissat B."/>
            <person name="Grigoriev I.V."/>
            <person name="Hibbett D.S."/>
            <person name="Martin F."/>
        </authorList>
    </citation>
    <scope>NUCLEOTIDE SEQUENCE [LARGE SCALE GENOMIC DNA]</scope>
    <source>
        <strain evidence="20">UH-Slu-Lm8-n1</strain>
    </source>
</reference>
<dbReference type="GO" id="GO:0004754">
    <property type="term" value="F:saccharopine dehydrogenase (NAD+, L-lysine-forming) activity"/>
    <property type="evidence" value="ECO:0007669"/>
    <property type="project" value="UniProtKB-EC"/>
</dbReference>
<evidence type="ECO:0000256" key="2">
    <source>
        <dbReference type="ARBA" id="ARBA00005689"/>
    </source>
</evidence>
<dbReference type="InterPro" id="IPR051168">
    <property type="entry name" value="AASS"/>
</dbReference>
<dbReference type="InterPro" id="IPR007698">
    <property type="entry name" value="AlaDH/PNT_NAD(H)-bd"/>
</dbReference>
<feature type="binding site" evidence="15">
    <location>
        <position position="129"/>
    </location>
    <ligand>
        <name>NAD(+)</name>
        <dbReference type="ChEBI" id="CHEBI:57540"/>
    </ligand>
</feature>
<dbReference type="FunFam" id="3.40.50.720:FF:000217">
    <property type="entry name" value="Saccharopine dehydrogenase [NAD(+), L-lysine-forming]"/>
    <property type="match status" value="1"/>
</dbReference>
<feature type="domain" description="Alanine dehydrogenase/pyridine nucleotide transhydrogenase NAD(H)-binding" evidence="17">
    <location>
        <begin position="166"/>
        <end position="312"/>
    </location>
</feature>
<dbReference type="SUPFAM" id="SSF51735">
    <property type="entry name" value="NAD(P)-binding Rossmann-fold domains"/>
    <property type="match status" value="1"/>
</dbReference>
<organism evidence="19 20">
    <name type="scientific">Suillus luteus UH-Slu-Lm8-n1</name>
    <dbReference type="NCBI Taxonomy" id="930992"/>
    <lineage>
        <taxon>Eukaryota</taxon>
        <taxon>Fungi</taxon>
        <taxon>Dikarya</taxon>
        <taxon>Basidiomycota</taxon>
        <taxon>Agaricomycotina</taxon>
        <taxon>Agaricomycetes</taxon>
        <taxon>Agaricomycetidae</taxon>
        <taxon>Boletales</taxon>
        <taxon>Suillineae</taxon>
        <taxon>Suillaceae</taxon>
        <taxon>Suillus</taxon>
    </lineage>
</organism>
<dbReference type="CDD" id="cd12188">
    <property type="entry name" value="SDH"/>
    <property type="match status" value="1"/>
</dbReference>
<dbReference type="Pfam" id="PF05222">
    <property type="entry name" value="AlaDh_PNT_N"/>
    <property type="match status" value="1"/>
</dbReference>
<evidence type="ECO:0000256" key="5">
    <source>
        <dbReference type="ARBA" id="ARBA00021221"/>
    </source>
</evidence>
<evidence type="ECO:0000256" key="15">
    <source>
        <dbReference type="PIRSR" id="PIRSR018250-3"/>
    </source>
</evidence>
<dbReference type="InterPro" id="IPR007886">
    <property type="entry name" value="AlaDH/PNT_N"/>
</dbReference>
<dbReference type="UniPathway" id="UPA00033">
    <property type="reaction ID" value="UER00034"/>
</dbReference>
<evidence type="ECO:0000256" key="12">
    <source>
        <dbReference type="ARBA" id="ARBA00047860"/>
    </source>
</evidence>
<feature type="active site" description="Proton donor" evidence="14">
    <location>
        <position position="95"/>
    </location>
</feature>
<dbReference type="GO" id="GO:0019878">
    <property type="term" value="P:lysine biosynthetic process via aminoadipic acid"/>
    <property type="evidence" value="ECO:0007669"/>
    <property type="project" value="UniProtKB-UniPathway"/>
</dbReference>
<feature type="binding site" evidence="15">
    <location>
        <position position="219"/>
    </location>
    <ligand>
        <name>NAD(+)</name>
        <dbReference type="ChEBI" id="CHEBI:57540"/>
    </ligand>
</feature>
<evidence type="ECO:0000256" key="8">
    <source>
        <dbReference type="ARBA" id="ARBA00023027"/>
    </source>
</evidence>
<dbReference type="InterPro" id="IPR036291">
    <property type="entry name" value="NAD(P)-bd_dom_sf"/>
</dbReference>
<evidence type="ECO:0000256" key="3">
    <source>
        <dbReference type="ARBA" id="ARBA00011245"/>
    </source>
</evidence>